<comment type="caution">
    <text evidence="1">The sequence shown here is derived from an EMBL/GenBank/DDBJ whole genome shotgun (WGS) entry which is preliminary data.</text>
</comment>
<evidence type="ECO:0008006" key="3">
    <source>
        <dbReference type="Google" id="ProtNLM"/>
    </source>
</evidence>
<reference evidence="1 2" key="1">
    <citation type="submission" date="2019-06" db="EMBL/GenBank/DDBJ databases">
        <authorList>
            <person name="Broberg M."/>
        </authorList>
    </citation>
    <scope>NUCLEOTIDE SEQUENCE [LARGE SCALE GENOMIC DNA]</scope>
</reference>
<dbReference type="EMBL" id="CABFNS010000928">
    <property type="protein sequence ID" value="VUC36417.1"/>
    <property type="molecule type" value="Genomic_DNA"/>
</dbReference>
<dbReference type="Proteomes" id="UP000766486">
    <property type="component" value="Unassembled WGS sequence"/>
</dbReference>
<keyword evidence="2" id="KW-1185">Reference proteome</keyword>
<sequence>MLSRTLYCIEGLLSSATAQHNPARLKERCENIQKELLEWHQYWKTEFVPTVTSEVHDWRDAVQYLKAWGSLQYNASILMISRFLPETVESVFDTAREVVSCSAILVRQSQRSFCAIPDDETQFKVPVFPIDWTMSHLLFSTALQLLSFEKHSTADTIGWQRTMRSCLKTLALMEADPANLSMEFSDIIEELCNQHEEHT</sequence>
<evidence type="ECO:0000313" key="1">
    <source>
        <dbReference type="EMBL" id="VUC36417.1"/>
    </source>
</evidence>
<organism evidence="1 2">
    <name type="scientific">Bionectria ochroleuca</name>
    <name type="common">Gliocladium roseum</name>
    <dbReference type="NCBI Taxonomy" id="29856"/>
    <lineage>
        <taxon>Eukaryota</taxon>
        <taxon>Fungi</taxon>
        <taxon>Dikarya</taxon>
        <taxon>Ascomycota</taxon>
        <taxon>Pezizomycotina</taxon>
        <taxon>Sordariomycetes</taxon>
        <taxon>Hypocreomycetidae</taxon>
        <taxon>Hypocreales</taxon>
        <taxon>Bionectriaceae</taxon>
        <taxon>Clonostachys</taxon>
    </lineage>
</organism>
<protein>
    <recommendedName>
        <fullName evidence="3">Transcription factor domain-containing protein</fullName>
    </recommendedName>
</protein>
<gene>
    <name evidence="1" type="ORF">CLO192961_LOCUS441333</name>
</gene>
<evidence type="ECO:0000313" key="2">
    <source>
        <dbReference type="Proteomes" id="UP000766486"/>
    </source>
</evidence>
<proteinExistence type="predicted"/>
<name>A0ABY6UYQ1_BIOOC</name>
<accession>A0ABY6UYQ1</accession>